<protein>
    <submittedName>
        <fullName evidence="1">Cellulase</fullName>
    </submittedName>
</protein>
<dbReference type="OrthoDB" id="10647231at2759"/>
<gene>
    <name evidence="1" type="ORF">STAS_01871</name>
</gene>
<evidence type="ECO:0000313" key="1">
    <source>
        <dbReference type="EMBL" id="GER26228.1"/>
    </source>
</evidence>
<reference evidence="2" key="1">
    <citation type="journal article" date="2019" name="Curr. Biol.">
        <title>Genome Sequence of Striga asiatica Provides Insight into the Evolution of Plant Parasitism.</title>
        <authorList>
            <person name="Yoshida S."/>
            <person name="Kim S."/>
            <person name="Wafula E.K."/>
            <person name="Tanskanen J."/>
            <person name="Kim Y.M."/>
            <person name="Honaas L."/>
            <person name="Yang Z."/>
            <person name="Spallek T."/>
            <person name="Conn C.E."/>
            <person name="Ichihashi Y."/>
            <person name="Cheong K."/>
            <person name="Cui S."/>
            <person name="Der J.P."/>
            <person name="Gundlach H."/>
            <person name="Jiao Y."/>
            <person name="Hori C."/>
            <person name="Ishida J.K."/>
            <person name="Kasahara H."/>
            <person name="Kiba T."/>
            <person name="Kim M.S."/>
            <person name="Koo N."/>
            <person name="Laohavisit A."/>
            <person name="Lee Y.H."/>
            <person name="Lumba S."/>
            <person name="McCourt P."/>
            <person name="Mortimer J.C."/>
            <person name="Mutuku J.M."/>
            <person name="Nomura T."/>
            <person name="Sasaki-Sekimoto Y."/>
            <person name="Seto Y."/>
            <person name="Wang Y."/>
            <person name="Wakatake T."/>
            <person name="Sakakibara H."/>
            <person name="Demura T."/>
            <person name="Yamaguchi S."/>
            <person name="Yoneyama K."/>
            <person name="Manabe R.I."/>
            <person name="Nelson D.C."/>
            <person name="Schulman A.H."/>
            <person name="Timko M.P."/>
            <person name="dePamphilis C.W."/>
            <person name="Choi D."/>
            <person name="Shirasu K."/>
        </authorList>
    </citation>
    <scope>NUCLEOTIDE SEQUENCE [LARGE SCALE GENOMIC DNA]</scope>
    <source>
        <strain evidence="2">cv. UVA1</strain>
    </source>
</reference>
<accession>A0A5A7P180</accession>
<organism evidence="1 2">
    <name type="scientific">Striga asiatica</name>
    <name type="common">Asiatic witchweed</name>
    <name type="synonym">Buchnera asiatica</name>
    <dbReference type="NCBI Taxonomy" id="4170"/>
    <lineage>
        <taxon>Eukaryota</taxon>
        <taxon>Viridiplantae</taxon>
        <taxon>Streptophyta</taxon>
        <taxon>Embryophyta</taxon>
        <taxon>Tracheophyta</taxon>
        <taxon>Spermatophyta</taxon>
        <taxon>Magnoliopsida</taxon>
        <taxon>eudicotyledons</taxon>
        <taxon>Gunneridae</taxon>
        <taxon>Pentapetalae</taxon>
        <taxon>asterids</taxon>
        <taxon>lamiids</taxon>
        <taxon>Lamiales</taxon>
        <taxon>Orobanchaceae</taxon>
        <taxon>Buchnereae</taxon>
        <taxon>Striga</taxon>
    </lineage>
</organism>
<evidence type="ECO:0000313" key="2">
    <source>
        <dbReference type="Proteomes" id="UP000325081"/>
    </source>
</evidence>
<dbReference type="EMBL" id="BKCP01000891">
    <property type="protein sequence ID" value="GER26228.1"/>
    <property type="molecule type" value="Genomic_DNA"/>
</dbReference>
<proteinExistence type="predicted"/>
<keyword evidence="2" id="KW-1185">Reference proteome</keyword>
<sequence length="313" mass="34018">MVALVHHKRIFRKLLQVDIVCPHQIEELGSLDAAAGFRHEAEVEGGGLRSVEEQSVEPVPVGTDRVRVSGDFLDGRENDVFVLALEDSGPHDYGRVLGAREDGGERVAAFGELGERFRARAEVFVVVVEVGRWAHVGDFGIGGTDKRRSALGFGPFPSHQMLFDPNLFRKSFRAIIDSASDNFPATPTISDGLTLWMTSATTARASRQLTVLKRPSAPRIIGLADIIKDKDSLANGYSSTYGTSFNRGTMRMTSGPLLSMRILEPTASVTSMLSVPFSSQLRALKAKGFEVRAPTGQISITFPDNSLVISRST</sequence>
<comment type="caution">
    <text evidence="1">The sequence shown here is derived from an EMBL/GenBank/DDBJ whole genome shotgun (WGS) entry which is preliminary data.</text>
</comment>
<dbReference type="Proteomes" id="UP000325081">
    <property type="component" value="Unassembled WGS sequence"/>
</dbReference>
<dbReference type="AlphaFoldDB" id="A0A5A7P180"/>
<name>A0A5A7P180_STRAF</name>